<dbReference type="FunFam" id="1.10.287.610:FF:000001">
    <property type="entry name" value="30S ribosomal protein S2"/>
    <property type="match status" value="1"/>
</dbReference>
<dbReference type="Gene3D" id="1.10.287.610">
    <property type="entry name" value="Helix hairpin bin"/>
    <property type="match status" value="1"/>
</dbReference>
<dbReference type="PROSITE" id="PS00962">
    <property type="entry name" value="RIBOSOMAL_S2_1"/>
    <property type="match status" value="1"/>
</dbReference>
<dbReference type="InterPro" id="IPR018130">
    <property type="entry name" value="Ribosomal_uS2_CS"/>
</dbReference>
<organism evidence="5">
    <name type="scientific">hydrothermal vent metagenome</name>
    <dbReference type="NCBI Taxonomy" id="652676"/>
    <lineage>
        <taxon>unclassified sequences</taxon>
        <taxon>metagenomes</taxon>
        <taxon>ecological metagenomes</taxon>
    </lineage>
</organism>
<accession>A0A3B1CRR3</accession>
<feature type="compositionally biased region" description="Basic and acidic residues" evidence="4">
    <location>
        <begin position="267"/>
        <end position="281"/>
    </location>
</feature>
<dbReference type="InterPro" id="IPR023591">
    <property type="entry name" value="Ribosomal_uS2_flav_dom_sf"/>
</dbReference>
<comment type="similarity">
    <text evidence="1">Belongs to the universal ribosomal protein uS2 family.</text>
</comment>
<dbReference type="Gene3D" id="3.40.50.10490">
    <property type="entry name" value="Glucose-6-phosphate isomerase like protein, domain 1"/>
    <property type="match status" value="1"/>
</dbReference>
<evidence type="ECO:0000256" key="1">
    <source>
        <dbReference type="ARBA" id="ARBA00006242"/>
    </source>
</evidence>
<dbReference type="Pfam" id="PF00318">
    <property type="entry name" value="Ribosomal_S2"/>
    <property type="match status" value="1"/>
</dbReference>
<protein>
    <submittedName>
        <fullName evidence="5">SSU ribosomal protein S2p (SAe)</fullName>
    </submittedName>
</protein>
<keyword evidence="2 5" id="KW-0689">Ribosomal protein</keyword>
<dbReference type="EMBL" id="UOGG01000029">
    <property type="protein sequence ID" value="VAX27353.1"/>
    <property type="molecule type" value="Genomic_DNA"/>
</dbReference>
<evidence type="ECO:0000256" key="3">
    <source>
        <dbReference type="ARBA" id="ARBA00023274"/>
    </source>
</evidence>
<dbReference type="PANTHER" id="PTHR12534">
    <property type="entry name" value="30S RIBOSOMAL PROTEIN S2 PROKARYOTIC AND ORGANELLAR"/>
    <property type="match status" value="1"/>
</dbReference>
<dbReference type="CDD" id="cd01425">
    <property type="entry name" value="RPS2"/>
    <property type="match status" value="1"/>
</dbReference>
<dbReference type="AlphaFoldDB" id="A0A3B1CRR3"/>
<evidence type="ECO:0000256" key="2">
    <source>
        <dbReference type="ARBA" id="ARBA00022980"/>
    </source>
</evidence>
<dbReference type="NCBIfam" id="TIGR01011">
    <property type="entry name" value="rpsB_bact"/>
    <property type="match status" value="1"/>
</dbReference>
<dbReference type="GO" id="GO:0006412">
    <property type="term" value="P:translation"/>
    <property type="evidence" value="ECO:0007669"/>
    <property type="project" value="InterPro"/>
</dbReference>
<dbReference type="InterPro" id="IPR005706">
    <property type="entry name" value="Ribosomal_uS2_bac/mit/plastid"/>
</dbReference>
<gene>
    <name evidence="5" type="ORF">MNBD_NITROSPINAE05-659</name>
</gene>
<dbReference type="InterPro" id="IPR001865">
    <property type="entry name" value="Ribosomal_uS2"/>
</dbReference>
<dbReference type="HAMAP" id="MF_00291_B">
    <property type="entry name" value="Ribosomal_uS2_B"/>
    <property type="match status" value="1"/>
</dbReference>
<dbReference type="PRINTS" id="PR00395">
    <property type="entry name" value="RIBOSOMALS2"/>
</dbReference>
<sequence length="303" mass="34023">MPEVTMKTLLQAGVHFGHQTTRWNPKMKKYIYGAKNGIHIVDLQKTLSKFLEAEKYIRELARSGKSLLFVATKKQAQELVAEEAVRCGMFYINQRWLGGTMTNFLTIRKSIERLRDLEKQEEDGEFEKLHKKEALRKRRDIERLNKFFGGIKTMKQLPDAIFIIDTHKEKIALAEAKKLGIKILALVDTNCDPEGIDFPFPGNDDAIRSIKLFTERIADIWLEEQEIRKARQKDDEEAAKQKAEAAKAEAAKKAEVAKKAQAAKAEAAKKVEAAKKAEAAKKTTAAKTEPGSGDKDAGKAPSA</sequence>
<dbReference type="GO" id="GO:0022627">
    <property type="term" value="C:cytosolic small ribosomal subunit"/>
    <property type="evidence" value="ECO:0007669"/>
    <property type="project" value="TreeGrafter"/>
</dbReference>
<name>A0A3B1CRR3_9ZZZZ</name>
<dbReference type="PANTHER" id="PTHR12534:SF0">
    <property type="entry name" value="SMALL RIBOSOMAL SUBUNIT PROTEIN US2M"/>
    <property type="match status" value="1"/>
</dbReference>
<proteinExistence type="inferred from homology"/>
<feature type="region of interest" description="Disordered" evidence="4">
    <location>
        <begin position="267"/>
        <end position="303"/>
    </location>
</feature>
<dbReference type="SUPFAM" id="SSF52313">
    <property type="entry name" value="Ribosomal protein S2"/>
    <property type="match status" value="1"/>
</dbReference>
<evidence type="ECO:0000313" key="5">
    <source>
        <dbReference type="EMBL" id="VAX27353.1"/>
    </source>
</evidence>
<feature type="compositionally biased region" description="Basic and acidic residues" evidence="4">
    <location>
        <begin position="292"/>
        <end position="303"/>
    </location>
</feature>
<dbReference type="GO" id="GO:0003735">
    <property type="term" value="F:structural constituent of ribosome"/>
    <property type="evidence" value="ECO:0007669"/>
    <property type="project" value="InterPro"/>
</dbReference>
<feature type="region of interest" description="Disordered" evidence="4">
    <location>
        <begin position="230"/>
        <end position="250"/>
    </location>
</feature>
<evidence type="ECO:0000256" key="4">
    <source>
        <dbReference type="SAM" id="MobiDB-lite"/>
    </source>
</evidence>
<keyword evidence="3" id="KW-0687">Ribonucleoprotein</keyword>
<reference evidence="5" key="1">
    <citation type="submission" date="2018-06" db="EMBL/GenBank/DDBJ databases">
        <authorList>
            <person name="Zhirakovskaya E."/>
        </authorList>
    </citation>
    <scope>NUCLEOTIDE SEQUENCE</scope>
</reference>